<dbReference type="AlphaFoldDB" id="A0AA40EH65"/>
<dbReference type="EMBL" id="JAUKUD010000006">
    <property type="protein sequence ID" value="KAK0740015.1"/>
    <property type="molecule type" value="Genomic_DNA"/>
</dbReference>
<evidence type="ECO:0000313" key="2">
    <source>
        <dbReference type="Proteomes" id="UP001172155"/>
    </source>
</evidence>
<organism evidence="1 2">
    <name type="scientific">Schizothecium vesticola</name>
    <dbReference type="NCBI Taxonomy" id="314040"/>
    <lineage>
        <taxon>Eukaryota</taxon>
        <taxon>Fungi</taxon>
        <taxon>Dikarya</taxon>
        <taxon>Ascomycota</taxon>
        <taxon>Pezizomycotina</taxon>
        <taxon>Sordariomycetes</taxon>
        <taxon>Sordariomycetidae</taxon>
        <taxon>Sordariales</taxon>
        <taxon>Schizotheciaceae</taxon>
        <taxon>Schizothecium</taxon>
    </lineage>
</organism>
<proteinExistence type="predicted"/>
<accession>A0AA40EH65</accession>
<evidence type="ECO:0000313" key="1">
    <source>
        <dbReference type="EMBL" id="KAK0740015.1"/>
    </source>
</evidence>
<comment type="caution">
    <text evidence="1">The sequence shown here is derived from an EMBL/GenBank/DDBJ whole genome shotgun (WGS) entry which is preliminary data.</text>
</comment>
<reference evidence="1" key="1">
    <citation type="submission" date="2023-06" db="EMBL/GenBank/DDBJ databases">
        <title>Genome-scale phylogeny and comparative genomics of the fungal order Sordariales.</title>
        <authorList>
            <consortium name="Lawrence Berkeley National Laboratory"/>
            <person name="Hensen N."/>
            <person name="Bonometti L."/>
            <person name="Westerberg I."/>
            <person name="Brannstrom I.O."/>
            <person name="Guillou S."/>
            <person name="Cros-Aarteil S."/>
            <person name="Calhoun S."/>
            <person name="Haridas S."/>
            <person name="Kuo A."/>
            <person name="Mondo S."/>
            <person name="Pangilinan J."/>
            <person name="Riley R."/>
            <person name="LaButti K."/>
            <person name="Andreopoulos B."/>
            <person name="Lipzen A."/>
            <person name="Chen C."/>
            <person name="Yanf M."/>
            <person name="Daum C."/>
            <person name="Ng V."/>
            <person name="Clum A."/>
            <person name="Steindorff A."/>
            <person name="Ohm R."/>
            <person name="Martin F."/>
            <person name="Silar P."/>
            <person name="Natvig D."/>
            <person name="Lalanne C."/>
            <person name="Gautier V."/>
            <person name="Ament-velasquez S.L."/>
            <person name="Kruys A."/>
            <person name="Hutchinson M.I."/>
            <person name="Powell A.J."/>
            <person name="Barry K."/>
            <person name="Miller A.N."/>
            <person name="Grigoriev I.V."/>
            <person name="Debuchy R."/>
            <person name="Gladieux P."/>
            <person name="Thoren M.H."/>
            <person name="Johannesson H."/>
        </authorList>
    </citation>
    <scope>NUCLEOTIDE SEQUENCE</scope>
    <source>
        <strain evidence="1">SMH3187-1</strain>
    </source>
</reference>
<sequence length="221" mass="24279">MDTPAEPLPGYELSTFSHRHTILATGPVEADLSNSVLFELHHWHPPTLRKLTSASLPPSTLSGLKDSVSLGTFPVPVDVDIPQGFSGLLKGASPLTDRDVNLNPQTLANWVRELNDGSESEETQMQFFTFPILSNAPDPILSPTLFPVWKWIKPDSTYRRAGFWDGNLHKAIEDGEWNGGKNLTILIAGVSEKTRQTIASSEMGWKFSSLEQAEVVSERGG</sequence>
<gene>
    <name evidence="1" type="ORF">B0T18DRAFT_417053</name>
</gene>
<protein>
    <submittedName>
        <fullName evidence="1">Uncharacterized protein</fullName>
    </submittedName>
</protein>
<dbReference type="Proteomes" id="UP001172155">
    <property type="component" value="Unassembled WGS sequence"/>
</dbReference>
<name>A0AA40EH65_9PEZI</name>
<keyword evidence="2" id="KW-1185">Reference proteome</keyword>